<accession>A0A385Q3K9</accession>
<evidence type="ECO:0000313" key="2">
    <source>
        <dbReference type="Proteomes" id="UP000265562"/>
    </source>
</evidence>
<name>A0A385Q3K9_9FIRM</name>
<protein>
    <recommendedName>
        <fullName evidence="3">TIGR02221 family CRISPR-associated protein</fullName>
    </recommendedName>
</protein>
<dbReference type="Proteomes" id="UP000265562">
    <property type="component" value="Chromosome"/>
</dbReference>
<dbReference type="KEGG" id="lua:D4A81_06950"/>
<dbReference type="OrthoDB" id="2068552at2"/>
<sequence length="501" mass="57845">MERGDSFQGVGNDGKDITIDDCKSQGESVVRYFLKLMPSDDEVDIVMLCSRKTLEKDEKNGIDNKGNIYSAVSYLIERIDRSPEKGKHKINYKVIKLYKNELPVEHRLQEMDDIDPSIPLMPATKEEEIHFPEDELGAISEAAEFIRYKKLQEKRSFRLYIDTHGGLRDVVLSLSAVISLLSVGESIRPKLISGINMALARIEDQSATFNIFNFFSGINDFLHFGNADILSEYFDMKKDVSYLAGADPIVQKTAKQIVKHMQKISLGAQMSDPKAFLEGLKELGNEFEKNGGSSLKGTTLGIFEKKIKDEYGSLLTNPNILDLIIWCIDHGLIQQALTFIESMLPYYYWDKKLLYFDKEQLKKFDEDAYIAFNRYIGRLRFNQQKSNKELNFFAYHLLENTGEYDVTWARPRNTTLRYYHPEDAAKGEDLEAKSKWINYDNYGNVKMEDFRNKVVPLLQSHRILKIIRNSFNHGNSEYRVSLPKLKMFIINYISDLKKAKK</sequence>
<evidence type="ECO:0008006" key="3">
    <source>
        <dbReference type="Google" id="ProtNLM"/>
    </source>
</evidence>
<gene>
    <name evidence="1" type="ORF">D4A81_06950</name>
</gene>
<proteinExistence type="predicted"/>
<dbReference type="EMBL" id="CP032364">
    <property type="protein sequence ID" value="AYB00826.1"/>
    <property type="molecule type" value="Genomic_DNA"/>
</dbReference>
<dbReference type="AlphaFoldDB" id="A0A385Q3K9"/>
<reference evidence="1 2" key="1">
    <citation type="submission" date="2018-09" db="EMBL/GenBank/DDBJ databases">
        <title>Genome sequencing of Lachnoanaerobaculum umeaense DSM 23576.</title>
        <authorList>
            <person name="Kook J.-K."/>
            <person name="Park S.-N."/>
            <person name="Lim Y.K."/>
        </authorList>
    </citation>
    <scope>NUCLEOTIDE SEQUENCE [LARGE SCALE GENOMIC DNA]</scope>
    <source>
        <strain evidence="2">DSM 23576 \ CCUG 58757</strain>
    </source>
</reference>
<keyword evidence="2" id="KW-1185">Reference proteome</keyword>
<evidence type="ECO:0000313" key="1">
    <source>
        <dbReference type="EMBL" id="AYB00826.1"/>
    </source>
</evidence>
<organism evidence="1 2">
    <name type="scientific">Lachnoanaerobaculum umeaense</name>
    <dbReference type="NCBI Taxonomy" id="617123"/>
    <lineage>
        <taxon>Bacteria</taxon>
        <taxon>Bacillati</taxon>
        <taxon>Bacillota</taxon>
        <taxon>Clostridia</taxon>
        <taxon>Lachnospirales</taxon>
        <taxon>Lachnospiraceae</taxon>
        <taxon>Lachnoanaerobaculum</taxon>
    </lineage>
</organism>